<evidence type="ECO:0000256" key="3">
    <source>
        <dbReference type="SAM" id="MobiDB-lite"/>
    </source>
</evidence>
<dbReference type="PANTHER" id="PTHR15919">
    <property type="entry name" value="DAPPER-RELATED"/>
    <property type="match status" value="1"/>
</dbReference>
<dbReference type="AlphaFoldDB" id="A0A4W3HHL1"/>
<feature type="region of interest" description="Disordered" evidence="3">
    <location>
        <begin position="497"/>
        <end position="526"/>
    </location>
</feature>
<proteinExistence type="inferred from homology"/>
<protein>
    <submittedName>
        <fullName evidence="4">Dishevelled binding antagonist of beta catenin 2</fullName>
    </submittedName>
</protein>
<dbReference type="InterPro" id="IPR024843">
    <property type="entry name" value="Dapper"/>
</dbReference>
<evidence type="ECO:0000313" key="4">
    <source>
        <dbReference type="Ensembl" id="ENSCMIP00000016543.1"/>
    </source>
</evidence>
<dbReference type="Pfam" id="PF15268">
    <property type="entry name" value="Dapper"/>
    <property type="match status" value="1"/>
</dbReference>
<reference evidence="5" key="2">
    <citation type="journal article" date="2007" name="PLoS Biol.">
        <title>Survey sequencing and comparative analysis of the elephant shark (Callorhinchus milii) genome.</title>
        <authorList>
            <person name="Venkatesh B."/>
            <person name="Kirkness E.F."/>
            <person name="Loh Y.H."/>
            <person name="Halpern A.L."/>
            <person name="Lee A.P."/>
            <person name="Johnson J."/>
            <person name="Dandona N."/>
            <person name="Viswanathan L.D."/>
            <person name="Tay A."/>
            <person name="Venter J.C."/>
            <person name="Strausberg R.L."/>
            <person name="Brenner S."/>
        </authorList>
    </citation>
    <scope>NUCLEOTIDE SEQUENCE [LARGE SCALE GENOMIC DNA]</scope>
</reference>
<reference evidence="4" key="5">
    <citation type="submission" date="2025-09" db="UniProtKB">
        <authorList>
            <consortium name="Ensembl"/>
        </authorList>
    </citation>
    <scope>IDENTIFICATION</scope>
</reference>
<dbReference type="Proteomes" id="UP000314986">
    <property type="component" value="Unassembled WGS sequence"/>
</dbReference>
<dbReference type="GO" id="GO:1900108">
    <property type="term" value="P:negative regulation of nodal signaling pathway"/>
    <property type="evidence" value="ECO:0007669"/>
    <property type="project" value="TreeGrafter"/>
</dbReference>
<dbReference type="Ensembl" id="ENSCMIT00000016875.1">
    <property type="protein sequence ID" value="ENSCMIP00000016543.1"/>
    <property type="gene ID" value="ENSCMIG00000007971.1"/>
</dbReference>
<feature type="compositionally biased region" description="Basic residues" evidence="3">
    <location>
        <begin position="498"/>
        <end position="516"/>
    </location>
</feature>
<dbReference type="GO" id="GO:0005737">
    <property type="term" value="C:cytoplasm"/>
    <property type="evidence" value="ECO:0007669"/>
    <property type="project" value="TreeGrafter"/>
</dbReference>
<reference evidence="5" key="1">
    <citation type="journal article" date="2006" name="Science">
        <title>Ancient noncoding elements conserved in the human genome.</title>
        <authorList>
            <person name="Venkatesh B."/>
            <person name="Kirkness E.F."/>
            <person name="Loh Y.H."/>
            <person name="Halpern A.L."/>
            <person name="Lee A.P."/>
            <person name="Johnson J."/>
            <person name="Dandona N."/>
            <person name="Viswanathan L.D."/>
            <person name="Tay A."/>
            <person name="Venter J.C."/>
            <person name="Strausberg R.L."/>
            <person name="Brenner S."/>
        </authorList>
    </citation>
    <scope>NUCLEOTIDE SEQUENCE [LARGE SCALE GENOMIC DNA]</scope>
</reference>
<accession>A0A4W3HHL1</accession>
<gene>
    <name evidence="4" type="primary">LOC103179311</name>
</gene>
<evidence type="ECO:0000313" key="5">
    <source>
        <dbReference type="Proteomes" id="UP000314986"/>
    </source>
</evidence>
<reference evidence="4" key="4">
    <citation type="submission" date="2025-08" db="UniProtKB">
        <authorList>
            <consortium name="Ensembl"/>
        </authorList>
    </citation>
    <scope>IDENTIFICATION</scope>
</reference>
<feature type="compositionally biased region" description="Basic and acidic residues" evidence="3">
    <location>
        <begin position="517"/>
        <end position="526"/>
    </location>
</feature>
<comment type="similarity">
    <text evidence="1">Belongs to the dapper family.</text>
</comment>
<dbReference type="InParanoid" id="A0A4W3HHL1"/>
<dbReference type="STRING" id="7868.ENSCMIP00000016543"/>
<feature type="region of interest" description="Disordered" evidence="3">
    <location>
        <begin position="701"/>
        <end position="737"/>
    </location>
</feature>
<sequence length="795" mass="87090">MVPIQVPLMVQQLPVMALQLSLVHCVRRVKGATVPSSDRYPETPGLMGIVCLSNFNNSFDFQSHLRKQDVGLKSHLQHLDRQISELKLDVSKASSDQLESDSRPSSGFYDLSDGGSCSLSNSCTSVYSECMSSSQSSLLCCTQQPEAELSKSDYRPRSADETTVQATDFRRRGVFIRPGRGIRTTIEPVSLMAKKSGVLRQRPVSTGDLERIRPTSRGFPSASDLKQLSSMCTADHLRLRLANQRYRCDLVSKNSSDVYNYPSPLHAVALQSPLFSLTGEAPGFSNRKILASESLTSTTPFNPVMSWPPVLETTFGHKPKLSQQSTAGEIRTTAVHGDFELNQQTAAQKSDISQSFNGMKNNSNHKAMVQTVAEQQDSNDGHYKDLGLSAYVAVRLQEAGHGSIKQLREDSEASIGVQIVSKLDMKDLSKAKCISGSVACSDVPVQTNPKETAHYNPIPKAEMSQPTSQISSEAKKAGEALPKSDFVHAQFVPAKSQQRVKVRQANRKTKVVKIKRRSSERGRAVKQGPIEKLRDTGEGPGIPIDVDLHHKKQRGRAAAAFTSPGSETTGRSCSESILYPVCYGPQQLTHRPETQKSAVPGLHVSNAKGLMEGMKKKQRKWQSSVEIFTRVPIGHLCYGTGGAVSQHKQQMGKAERGQNVSFRSRTFENHFSVYSYARSESDQSEYSAECASLFHSTIVETSEDDESDHTTNCFGDGELSGGSVSDTASNSSLSLDDDDPALVWPQGLVAANEPTSSSCQPRHSEAQVCRIKASKALKKKIRRFQPDSLKIMTMV</sequence>
<evidence type="ECO:0000256" key="1">
    <source>
        <dbReference type="ARBA" id="ARBA00010807"/>
    </source>
</evidence>
<reference evidence="5" key="3">
    <citation type="journal article" date="2014" name="Nature">
        <title>Elephant shark genome provides unique insights into gnathostome evolution.</title>
        <authorList>
            <consortium name="International Elephant Shark Genome Sequencing Consortium"/>
            <person name="Venkatesh B."/>
            <person name="Lee A.P."/>
            <person name="Ravi V."/>
            <person name="Maurya A.K."/>
            <person name="Lian M.M."/>
            <person name="Swann J.B."/>
            <person name="Ohta Y."/>
            <person name="Flajnik M.F."/>
            <person name="Sutoh Y."/>
            <person name="Kasahara M."/>
            <person name="Hoon S."/>
            <person name="Gangu V."/>
            <person name="Roy S.W."/>
            <person name="Irimia M."/>
            <person name="Korzh V."/>
            <person name="Kondrychyn I."/>
            <person name="Lim Z.W."/>
            <person name="Tay B.H."/>
            <person name="Tohari S."/>
            <person name="Kong K.W."/>
            <person name="Ho S."/>
            <person name="Lorente-Galdos B."/>
            <person name="Quilez J."/>
            <person name="Marques-Bonet T."/>
            <person name="Raney B.J."/>
            <person name="Ingham P.W."/>
            <person name="Tay A."/>
            <person name="Hillier L.W."/>
            <person name="Minx P."/>
            <person name="Boehm T."/>
            <person name="Wilson R.K."/>
            <person name="Brenner S."/>
            <person name="Warren W.C."/>
        </authorList>
    </citation>
    <scope>NUCLEOTIDE SEQUENCE [LARGE SCALE GENOMIC DNA]</scope>
</reference>
<dbReference type="OMA" id="GNDVYPY"/>
<keyword evidence="5" id="KW-1185">Reference proteome</keyword>
<feature type="compositionally biased region" description="Low complexity" evidence="3">
    <location>
        <begin position="723"/>
        <end position="734"/>
    </location>
</feature>
<name>A0A4W3HHL1_CALMI</name>
<organism evidence="4 5">
    <name type="scientific">Callorhinchus milii</name>
    <name type="common">Ghost shark</name>
    <dbReference type="NCBI Taxonomy" id="7868"/>
    <lineage>
        <taxon>Eukaryota</taxon>
        <taxon>Metazoa</taxon>
        <taxon>Chordata</taxon>
        <taxon>Craniata</taxon>
        <taxon>Vertebrata</taxon>
        <taxon>Chondrichthyes</taxon>
        <taxon>Holocephali</taxon>
        <taxon>Chimaeriformes</taxon>
        <taxon>Callorhinchidae</taxon>
        <taxon>Callorhinchus</taxon>
    </lineage>
</organism>
<dbReference type="GeneTree" id="ENSGT00950000183181"/>
<keyword evidence="2" id="KW-0175">Coiled coil</keyword>
<dbReference type="PANTHER" id="PTHR15919:SF13">
    <property type="entry name" value="DAPPER HOMOLOG 2"/>
    <property type="match status" value="1"/>
</dbReference>
<evidence type="ECO:0000256" key="2">
    <source>
        <dbReference type="ARBA" id="ARBA00023054"/>
    </source>
</evidence>